<proteinExistence type="predicted"/>
<organism evidence="2 3">
    <name type="scientific">Psylliodes chrysocephalus</name>
    <dbReference type="NCBI Taxonomy" id="3402493"/>
    <lineage>
        <taxon>Eukaryota</taxon>
        <taxon>Metazoa</taxon>
        <taxon>Ecdysozoa</taxon>
        <taxon>Arthropoda</taxon>
        <taxon>Hexapoda</taxon>
        <taxon>Insecta</taxon>
        <taxon>Pterygota</taxon>
        <taxon>Neoptera</taxon>
        <taxon>Endopterygota</taxon>
        <taxon>Coleoptera</taxon>
        <taxon>Polyphaga</taxon>
        <taxon>Cucujiformia</taxon>
        <taxon>Chrysomeloidea</taxon>
        <taxon>Chrysomelidae</taxon>
        <taxon>Galerucinae</taxon>
        <taxon>Alticini</taxon>
        <taxon>Psylliodes</taxon>
    </lineage>
</organism>
<feature type="chain" id="PRO_5040176039" evidence="1">
    <location>
        <begin position="24"/>
        <end position="138"/>
    </location>
</feature>
<evidence type="ECO:0000313" key="3">
    <source>
        <dbReference type="Proteomes" id="UP001153636"/>
    </source>
</evidence>
<keyword evidence="1" id="KW-0732">Signal</keyword>
<evidence type="ECO:0000256" key="1">
    <source>
        <dbReference type="SAM" id="SignalP"/>
    </source>
</evidence>
<reference evidence="2" key="1">
    <citation type="submission" date="2022-01" db="EMBL/GenBank/DDBJ databases">
        <authorList>
            <person name="King R."/>
        </authorList>
    </citation>
    <scope>NUCLEOTIDE SEQUENCE</scope>
</reference>
<dbReference type="OrthoDB" id="6424205at2759"/>
<dbReference type="EMBL" id="OV651815">
    <property type="protein sequence ID" value="CAH1108718.1"/>
    <property type="molecule type" value="Genomic_DNA"/>
</dbReference>
<dbReference type="Proteomes" id="UP001153636">
    <property type="component" value="Chromosome 3"/>
</dbReference>
<evidence type="ECO:0000313" key="2">
    <source>
        <dbReference type="EMBL" id="CAH1108718.1"/>
    </source>
</evidence>
<protein>
    <submittedName>
        <fullName evidence="2">Uncharacterized protein</fullName>
    </submittedName>
</protein>
<sequence>MRVSLAVIVLFVLTLYFKSCVSAGNNEVDDKKEPNKYAPLWFGPRIGRKKRNLVDEGYKNFDKEEVEVLLEFIRKSPWTIMLFGNGNGKRLINYNPKDEHGISEDDEFTEMEQRSMFAPRLGRSAFYPRLGRGNSILE</sequence>
<feature type="signal peptide" evidence="1">
    <location>
        <begin position="1"/>
        <end position="23"/>
    </location>
</feature>
<dbReference type="AlphaFoldDB" id="A0A9P0CYS2"/>
<name>A0A9P0CYS2_9CUCU</name>
<accession>A0A9P0CYS2</accession>
<gene>
    <name evidence="2" type="ORF">PSYICH_LOCUS8691</name>
</gene>
<keyword evidence="3" id="KW-1185">Reference proteome</keyword>